<feature type="region of interest" description="Disordered" evidence="2">
    <location>
        <begin position="195"/>
        <end position="310"/>
    </location>
</feature>
<protein>
    <submittedName>
        <fullName evidence="3">Calcipressin-domain-containing protein</fullName>
    </submittedName>
</protein>
<dbReference type="GeneID" id="87859017"/>
<evidence type="ECO:0000313" key="3">
    <source>
        <dbReference type="EMBL" id="KAK3345418.1"/>
    </source>
</evidence>
<dbReference type="GO" id="GO:0003676">
    <property type="term" value="F:nucleic acid binding"/>
    <property type="evidence" value="ECO:0007669"/>
    <property type="project" value="InterPro"/>
</dbReference>
<accession>A0AAE0JGA2</accession>
<feature type="compositionally biased region" description="Low complexity" evidence="2">
    <location>
        <begin position="1"/>
        <end position="16"/>
    </location>
</feature>
<keyword evidence="4" id="KW-1185">Reference proteome</keyword>
<dbReference type="EMBL" id="JAUEPP010000004">
    <property type="protein sequence ID" value="KAK3345418.1"/>
    <property type="molecule type" value="Genomic_DNA"/>
</dbReference>
<dbReference type="InterPro" id="IPR012677">
    <property type="entry name" value="Nucleotide-bd_a/b_plait_sf"/>
</dbReference>
<comment type="similarity">
    <text evidence="1">Belongs to the RCAN family.</text>
</comment>
<dbReference type="PANTHER" id="PTHR10300">
    <property type="entry name" value="CALCIPRESSIN"/>
    <property type="match status" value="1"/>
</dbReference>
<dbReference type="Proteomes" id="UP001278500">
    <property type="component" value="Unassembled WGS sequence"/>
</dbReference>
<dbReference type="AlphaFoldDB" id="A0AAE0JGA2"/>
<dbReference type="InterPro" id="IPR006931">
    <property type="entry name" value="Calcipressin"/>
</dbReference>
<dbReference type="GO" id="GO:0005737">
    <property type="term" value="C:cytoplasm"/>
    <property type="evidence" value="ECO:0007669"/>
    <property type="project" value="TreeGrafter"/>
</dbReference>
<proteinExistence type="inferred from homology"/>
<evidence type="ECO:0000256" key="2">
    <source>
        <dbReference type="SAM" id="MobiDB-lite"/>
    </source>
</evidence>
<dbReference type="CDD" id="cd12434">
    <property type="entry name" value="RRM_RCAN_like"/>
    <property type="match status" value="1"/>
</dbReference>
<evidence type="ECO:0000313" key="4">
    <source>
        <dbReference type="Proteomes" id="UP001278500"/>
    </source>
</evidence>
<reference evidence="3" key="2">
    <citation type="submission" date="2023-06" db="EMBL/GenBank/DDBJ databases">
        <authorList>
            <consortium name="Lawrence Berkeley National Laboratory"/>
            <person name="Haridas S."/>
            <person name="Hensen N."/>
            <person name="Bonometti L."/>
            <person name="Westerberg I."/>
            <person name="Brannstrom I.O."/>
            <person name="Guillou S."/>
            <person name="Cros-Aarteil S."/>
            <person name="Calhoun S."/>
            <person name="Kuo A."/>
            <person name="Mondo S."/>
            <person name="Pangilinan J."/>
            <person name="Riley R."/>
            <person name="Labutti K."/>
            <person name="Andreopoulos B."/>
            <person name="Lipzen A."/>
            <person name="Chen C."/>
            <person name="Yanf M."/>
            <person name="Daum C."/>
            <person name="Ng V."/>
            <person name="Clum A."/>
            <person name="Steindorff A."/>
            <person name="Ohm R."/>
            <person name="Martin F."/>
            <person name="Silar P."/>
            <person name="Natvig D."/>
            <person name="Lalanne C."/>
            <person name="Gautier V."/>
            <person name="Ament-Velasquez S.L."/>
            <person name="Kruys A."/>
            <person name="Hutchinson M.I."/>
            <person name="Powell A.J."/>
            <person name="Barry K."/>
            <person name="Miller A.N."/>
            <person name="Grigoriev I.V."/>
            <person name="Debuchy R."/>
            <person name="Gladieux P."/>
            <person name="Thoren M.H."/>
            <person name="Johannesson H."/>
        </authorList>
    </citation>
    <scope>NUCLEOTIDE SEQUENCE</scope>
    <source>
        <strain evidence="3">CBS 560.94</strain>
    </source>
</reference>
<feature type="compositionally biased region" description="Acidic residues" evidence="2">
    <location>
        <begin position="270"/>
        <end position="281"/>
    </location>
</feature>
<dbReference type="PANTHER" id="PTHR10300:SF14">
    <property type="entry name" value="PROTEIN SARAH"/>
    <property type="match status" value="1"/>
</dbReference>
<dbReference type="Gene3D" id="3.30.70.330">
    <property type="match status" value="1"/>
</dbReference>
<dbReference type="RefSeq" id="XP_062682031.1">
    <property type="nucleotide sequence ID" value="XM_062821863.1"/>
</dbReference>
<evidence type="ECO:0000256" key="1">
    <source>
        <dbReference type="ARBA" id="ARBA00008209"/>
    </source>
</evidence>
<sequence length="310" mass="33558">MEPQQQEVTSEQQLQQSPDLRPASLSRSSTGRSSRHGSSLSLDLSNLPPLSQPTPPSNTLIFTNINSLDVFSADNLQTIRDLISQTAPIFAWSPLKSFRRIIVTFFDEQAAIAVRSVWDGEAILGERCRVYFGQPTPIDVSAADKHLALPDAGKLFFISPPPSPPHDWEQRMEDAPNTMVHAEDLAEALAKLRHHNNPNGIDADVKVPVSPASDGGSSRPGAGAGGDFKENARKNRSRSSTLIFQPDKNVKTSNGKAGPAVDLPCVTVDDMTDEADADGDIDMSPVSESPRTKPIFAHTARPPVELMHDA</sequence>
<dbReference type="Pfam" id="PF04847">
    <property type="entry name" value="Calcipressin"/>
    <property type="match status" value="1"/>
</dbReference>
<reference evidence="3" key="1">
    <citation type="journal article" date="2023" name="Mol. Phylogenet. Evol.">
        <title>Genome-scale phylogeny and comparative genomics of the fungal order Sordariales.</title>
        <authorList>
            <person name="Hensen N."/>
            <person name="Bonometti L."/>
            <person name="Westerberg I."/>
            <person name="Brannstrom I.O."/>
            <person name="Guillou S."/>
            <person name="Cros-Aarteil S."/>
            <person name="Calhoun S."/>
            <person name="Haridas S."/>
            <person name="Kuo A."/>
            <person name="Mondo S."/>
            <person name="Pangilinan J."/>
            <person name="Riley R."/>
            <person name="LaButti K."/>
            <person name="Andreopoulos B."/>
            <person name="Lipzen A."/>
            <person name="Chen C."/>
            <person name="Yan M."/>
            <person name="Daum C."/>
            <person name="Ng V."/>
            <person name="Clum A."/>
            <person name="Steindorff A."/>
            <person name="Ohm R.A."/>
            <person name="Martin F."/>
            <person name="Silar P."/>
            <person name="Natvig D.O."/>
            <person name="Lalanne C."/>
            <person name="Gautier V."/>
            <person name="Ament-Velasquez S.L."/>
            <person name="Kruys A."/>
            <person name="Hutchinson M.I."/>
            <person name="Powell A.J."/>
            <person name="Barry K."/>
            <person name="Miller A.N."/>
            <person name="Grigoriev I.V."/>
            <person name="Debuchy R."/>
            <person name="Gladieux P."/>
            <person name="Hiltunen Thoren M."/>
            <person name="Johannesson H."/>
        </authorList>
    </citation>
    <scope>NUCLEOTIDE SEQUENCE</scope>
    <source>
        <strain evidence="3">CBS 560.94</strain>
    </source>
</reference>
<comment type="caution">
    <text evidence="3">The sequence shown here is derived from an EMBL/GenBank/DDBJ whole genome shotgun (WGS) entry which is preliminary data.</text>
</comment>
<feature type="compositionally biased region" description="Low complexity" evidence="2">
    <location>
        <begin position="210"/>
        <end position="221"/>
    </location>
</feature>
<feature type="compositionally biased region" description="Low complexity" evidence="2">
    <location>
        <begin position="24"/>
        <end position="49"/>
    </location>
</feature>
<dbReference type="FunFam" id="3.30.70.330:FF:000503">
    <property type="entry name" value="Calcineurin binding protein, putative"/>
    <property type="match status" value="1"/>
</dbReference>
<dbReference type="GO" id="GO:0019722">
    <property type="term" value="P:calcium-mediated signaling"/>
    <property type="evidence" value="ECO:0007669"/>
    <property type="project" value="InterPro"/>
</dbReference>
<dbReference type="InterPro" id="IPR035979">
    <property type="entry name" value="RBD_domain_sf"/>
</dbReference>
<name>A0AAE0JGA2_9PEZI</name>
<dbReference type="SUPFAM" id="SSF54928">
    <property type="entry name" value="RNA-binding domain, RBD"/>
    <property type="match status" value="1"/>
</dbReference>
<organism evidence="3 4">
    <name type="scientific">Neurospora tetraspora</name>
    <dbReference type="NCBI Taxonomy" id="94610"/>
    <lineage>
        <taxon>Eukaryota</taxon>
        <taxon>Fungi</taxon>
        <taxon>Dikarya</taxon>
        <taxon>Ascomycota</taxon>
        <taxon>Pezizomycotina</taxon>
        <taxon>Sordariomycetes</taxon>
        <taxon>Sordariomycetidae</taxon>
        <taxon>Sordariales</taxon>
        <taxon>Sordariaceae</taxon>
        <taxon>Neurospora</taxon>
    </lineage>
</organism>
<gene>
    <name evidence="3" type="ORF">B0H65DRAFT_205288</name>
</gene>
<dbReference type="GO" id="GO:0008597">
    <property type="term" value="F:calcium-dependent protein serine/threonine phosphatase regulator activity"/>
    <property type="evidence" value="ECO:0007669"/>
    <property type="project" value="TreeGrafter"/>
</dbReference>
<dbReference type="GO" id="GO:0005634">
    <property type="term" value="C:nucleus"/>
    <property type="evidence" value="ECO:0007669"/>
    <property type="project" value="TreeGrafter"/>
</dbReference>
<feature type="region of interest" description="Disordered" evidence="2">
    <location>
        <begin position="1"/>
        <end position="55"/>
    </location>
</feature>